<feature type="transmembrane region" description="Helical" evidence="1">
    <location>
        <begin position="294"/>
        <end position="310"/>
    </location>
</feature>
<dbReference type="InterPro" id="IPR049458">
    <property type="entry name" value="EpsG-like"/>
</dbReference>
<feature type="transmembrane region" description="Helical" evidence="1">
    <location>
        <begin position="6"/>
        <end position="23"/>
    </location>
</feature>
<evidence type="ECO:0000313" key="2">
    <source>
        <dbReference type="EMBL" id="TYK32883.1"/>
    </source>
</evidence>
<proteinExistence type="predicted"/>
<accession>A0A5D3E9N7</accession>
<keyword evidence="1" id="KW-1133">Transmembrane helix</keyword>
<feature type="transmembrane region" description="Helical" evidence="1">
    <location>
        <begin position="315"/>
        <end position="333"/>
    </location>
</feature>
<sequence>MIEYLYYSFIYVLLFVAIFIVNKQFPNDKFCYVAGFILAMFAGLSYDVGWDYVVYRDMMLNKMDYSRIELLEQWLLIFCKDIKFPQLFFLVNHFVIVFCNVLVIKKVSPNKYISVILFLCLPLSFLTGISTIRAAVTASIMFYAYEYYLRENKVLYFLGCGIICFFVHASSLIFVLMIFVRYINIPLIFNILLFAIAFIFSKSVLIDFSYLANFSFMADIVERFDYYQSIGNDSSSSIPYIYYALNVLNFIFYKQLVKNDKITSQYITLFNIGCCLSLFFSFNHTMSLRFSRFYYSWLVLLIPYYSIVFYKQRFMITKLIIGLSLLLLLYQLYLPNYNGTDPFRISTYWPYQLFFLAD</sequence>
<feature type="transmembrane region" description="Helical" evidence="1">
    <location>
        <begin position="237"/>
        <end position="253"/>
    </location>
</feature>
<keyword evidence="1" id="KW-0812">Transmembrane</keyword>
<feature type="transmembrane region" description="Helical" evidence="1">
    <location>
        <begin position="30"/>
        <end position="50"/>
    </location>
</feature>
<dbReference type="Pfam" id="PF14897">
    <property type="entry name" value="EpsG"/>
    <property type="match status" value="1"/>
</dbReference>
<dbReference type="RefSeq" id="WP_148730609.1">
    <property type="nucleotide sequence ID" value="NZ_JALFMC010000018.1"/>
</dbReference>
<dbReference type="EMBL" id="VKLW01000022">
    <property type="protein sequence ID" value="TYK32883.1"/>
    <property type="molecule type" value="Genomic_DNA"/>
</dbReference>
<feature type="transmembrane region" description="Helical" evidence="1">
    <location>
        <begin position="265"/>
        <end position="282"/>
    </location>
</feature>
<organism evidence="2 3">
    <name type="scientific">Bacteroides pyogenes</name>
    <dbReference type="NCBI Taxonomy" id="310300"/>
    <lineage>
        <taxon>Bacteria</taxon>
        <taxon>Pseudomonadati</taxon>
        <taxon>Bacteroidota</taxon>
        <taxon>Bacteroidia</taxon>
        <taxon>Bacteroidales</taxon>
        <taxon>Bacteroidaceae</taxon>
        <taxon>Bacteroides</taxon>
    </lineage>
</organism>
<keyword evidence="1" id="KW-0472">Membrane</keyword>
<evidence type="ECO:0000313" key="3">
    <source>
        <dbReference type="Proteomes" id="UP000324383"/>
    </source>
</evidence>
<keyword evidence="3" id="KW-1185">Reference proteome</keyword>
<evidence type="ECO:0000256" key="1">
    <source>
        <dbReference type="SAM" id="Phobius"/>
    </source>
</evidence>
<name>A0A5D3E9N7_9BACE</name>
<comment type="caution">
    <text evidence="2">The sequence shown here is derived from an EMBL/GenBank/DDBJ whole genome shotgun (WGS) entry which is preliminary data.</text>
</comment>
<feature type="transmembrane region" description="Helical" evidence="1">
    <location>
        <begin position="187"/>
        <end position="206"/>
    </location>
</feature>
<feature type="transmembrane region" description="Helical" evidence="1">
    <location>
        <begin position="115"/>
        <end position="143"/>
    </location>
</feature>
<feature type="transmembrane region" description="Helical" evidence="1">
    <location>
        <begin position="84"/>
        <end position="103"/>
    </location>
</feature>
<gene>
    <name evidence="2" type="ORF">FNJ60_10095</name>
</gene>
<reference evidence="2 3" key="1">
    <citation type="submission" date="2019-07" db="EMBL/GenBank/DDBJ databases">
        <title>Draft Genome Sequences of Bacteroides pyogenes Strains Isolated from the Uterus Holstein Dairy Cows with Metritis.</title>
        <authorList>
            <person name="Cunha F."/>
            <person name="Galvao K.N."/>
            <person name="Jeon S.J."/>
            <person name="Jeong K.C."/>
        </authorList>
    </citation>
    <scope>NUCLEOTIDE SEQUENCE [LARGE SCALE GENOMIC DNA]</scope>
    <source>
        <strain evidence="2 3">KG-31</strain>
    </source>
</reference>
<dbReference type="Proteomes" id="UP000324383">
    <property type="component" value="Unassembled WGS sequence"/>
</dbReference>
<dbReference type="AlphaFoldDB" id="A0A5D3E9N7"/>
<protein>
    <submittedName>
        <fullName evidence="2">EpsG family protein</fullName>
    </submittedName>
</protein>
<feature type="transmembrane region" description="Helical" evidence="1">
    <location>
        <begin position="155"/>
        <end position="180"/>
    </location>
</feature>